<dbReference type="HOGENOM" id="CLU_014658_1_0_1"/>
<dbReference type="GO" id="GO:0005524">
    <property type="term" value="F:ATP binding"/>
    <property type="evidence" value="ECO:0007669"/>
    <property type="project" value="UniProtKB-KW"/>
</dbReference>
<evidence type="ECO:0000256" key="4">
    <source>
        <dbReference type="ARBA" id="ARBA00022962"/>
    </source>
</evidence>
<evidence type="ECO:0000259" key="8">
    <source>
        <dbReference type="PROSITE" id="PS51278"/>
    </source>
</evidence>
<keyword evidence="2 5" id="KW-0547">Nucleotide-binding</keyword>
<dbReference type="GO" id="GO:0006529">
    <property type="term" value="P:asparagine biosynthetic process"/>
    <property type="evidence" value="ECO:0007669"/>
    <property type="project" value="InterPro"/>
</dbReference>
<dbReference type="CDD" id="cd01991">
    <property type="entry name" value="Asn_synthase_B_C"/>
    <property type="match status" value="1"/>
</dbReference>
<dbReference type="GO" id="GO:0005829">
    <property type="term" value="C:cytosol"/>
    <property type="evidence" value="ECO:0007669"/>
    <property type="project" value="TreeGrafter"/>
</dbReference>
<dbReference type="InterPro" id="IPR051786">
    <property type="entry name" value="ASN_synthetase/amidase"/>
</dbReference>
<dbReference type="Gene3D" id="3.40.50.620">
    <property type="entry name" value="HUPs"/>
    <property type="match status" value="2"/>
</dbReference>
<dbReference type="PANTHER" id="PTHR43284:SF1">
    <property type="entry name" value="ASPARAGINE SYNTHETASE"/>
    <property type="match status" value="1"/>
</dbReference>
<feature type="site" description="Important for beta-aspartyl-AMP intermediate formation" evidence="7">
    <location>
        <position position="397"/>
    </location>
</feature>
<dbReference type="InterPro" id="IPR017932">
    <property type="entry name" value="GATase_2_dom"/>
</dbReference>
<evidence type="ECO:0000256" key="5">
    <source>
        <dbReference type="PIRNR" id="PIRNR001589"/>
    </source>
</evidence>
<dbReference type="SUPFAM" id="SSF52402">
    <property type="entry name" value="Adenine nucleotide alpha hydrolases-like"/>
    <property type="match status" value="1"/>
</dbReference>
<evidence type="ECO:0000313" key="9">
    <source>
        <dbReference type="EMBL" id="CEJ92693.1"/>
    </source>
</evidence>
<keyword evidence="10" id="KW-1185">Reference proteome</keyword>
<dbReference type="NCBIfam" id="TIGR01536">
    <property type="entry name" value="asn_synth_AEB"/>
    <property type="match status" value="1"/>
</dbReference>
<dbReference type="InterPro" id="IPR014729">
    <property type="entry name" value="Rossmann-like_a/b/a_fold"/>
</dbReference>
<dbReference type="InterPro" id="IPR001962">
    <property type="entry name" value="Asn_synthase"/>
</dbReference>
<dbReference type="Pfam" id="PF13537">
    <property type="entry name" value="GATase_7"/>
    <property type="match status" value="1"/>
</dbReference>
<keyword evidence="4" id="KW-0315">Glutamine amidotransferase</keyword>
<dbReference type="STRING" id="1531966.A0A0A1TNC1"/>
<dbReference type="InterPro" id="IPR029055">
    <property type="entry name" value="Ntn_hydrolases_N"/>
</dbReference>
<comment type="similarity">
    <text evidence="1">Belongs to the asparagine synthetase family.</text>
</comment>
<accession>A0A0A1TNC1</accession>
<dbReference type="PIRSF" id="PIRSF001589">
    <property type="entry name" value="Asn_synthetase_glu-h"/>
    <property type="match status" value="1"/>
</dbReference>
<dbReference type="EMBL" id="CDHN01000005">
    <property type="protein sequence ID" value="CEJ92693.1"/>
    <property type="molecule type" value="Genomic_DNA"/>
</dbReference>
<sequence>MCGILASCACPNVGPYTTATALGSSPSAEQLEQNLLSGLEYIKHRGPDGNNTWISDDGQVGLGHCRLSINDLSARGTQPLHSDDGNIHAIVNGEIYDYDRLREHCASDHGYKFASESDSELVIALYKIYGSPGLFEHLRGEFAFVIFDNRPDVARIIAGRDRFGIKPLVWAIVDGRVLLASEAKALLGMGWKPEWDVKGITNCHWLVNDATIFKGVKKLMPGHWMGISKDQGIQIHKYWDAQYPDKRIKDPRSIDEMVEGTRELLVDSIRMRLRADVPVGVYLSGGIDSSAVVGIVTDLVRKENLKLGSEITDRVSCFSIQFEKESGYDESGIADRTSEWLGVNCHKLLMREDDLAKEFVSAAYHFEHHHMDLNAVAKQALSEFTRSHGVKVVLTGEGSDEHFCGYPSFAAEFLREPDMSLPDSPLAADSQLRQGLCDTAQAEIDAVWRPQVVKSVPGAPVPDFRSSTMADRLLAWQPMKKVYAPWVHEHYESAGWDSTKALMDAHPADVQRNMRERWHPSNTGMYLWNKSILINVVLACQGDRSEMTNSIEGRTPFLDHHLAEYVNNLPPSVKISYTPLETDNQKTAPQSAFQHLTEKWILREASKPFITDELYNRRKVTFWAPSKWPKEGSLQKMFTELLTKEAVENLGFVNYDVVEKALAKAFGEDADLPSFRIVCYTGNWVAISKQFGVRRALSEHVDWA</sequence>
<evidence type="ECO:0000256" key="6">
    <source>
        <dbReference type="PIRSR" id="PIRSR001589-2"/>
    </source>
</evidence>
<evidence type="ECO:0000256" key="3">
    <source>
        <dbReference type="ARBA" id="ARBA00022840"/>
    </source>
</evidence>
<proteinExistence type="inferred from homology"/>
<dbReference type="Pfam" id="PF00733">
    <property type="entry name" value="Asn_synthase"/>
    <property type="match status" value="1"/>
</dbReference>
<dbReference type="CDD" id="cd00712">
    <property type="entry name" value="AsnB"/>
    <property type="match status" value="1"/>
</dbReference>
<dbReference type="GO" id="GO:0004066">
    <property type="term" value="F:asparagine synthase (glutamine-hydrolyzing) activity"/>
    <property type="evidence" value="ECO:0007669"/>
    <property type="project" value="InterPro"/>
</dbReference>
<protein>
    <recommendedName>
        <fullName evidence="8">Glutamine amidotransferase type-2 domain-containing protein</fullName>
    </recommendedName>
</protein>
<dbReference type="OrthoDB" id="409189at2759"/>
<name>A0A0A1TNC1_9HYPO</name>
<dbReference type="PANTHER" id="PTHR43284">
    <property type="entry name" value="ASPARAGINE SYNTHETASE (GLUTAMINE-HYDROLYZING)"/>
    <property type="match status" value="1"/>
</dbReference>
<reference evidence="9 10" key="1">
    <citation type="journal article" date="2015" name="Genome Announc.">
        <title>Draft Genome Sequence and Gene Annotation of the Entomopathogenic Fungus Verticillium hemipterigenum.</title>
        <authorList>
            <person name="Horn F."/>
            <person name="Habel A."/>
            <person name="Scharf D.H."/>
            <person name="Dworschak J."/>
            <person name="Brakhage A.A."/>
            <person name="Guthke R."/>
            <person name="Hertweck C."/>
            <person name="Linde J."/>
        </authorList>
    </citation>
    <scope>NUCLEOTIDE SEQUENCE [LARGE SCALE GENOMIC DNA]</scope>
</reference>
<gene>
    <name evidence="9" type="ORF">VHEMI08327</name>
</gene>
<dbReference type="InterPro" id="IPR033738">
    <property type="entry name" value="AsnB_N"/>
</dbReference>
<feature type="domain" description="Glutamine amidotransferase type-2" evidence="8">
    <location>
        <begin position="2"/>
        <end position="230"/>
    </location>
</feature>
<evidence type="ECO:0000313" key="10">
    <source>
        <dbReference type="Proteomes" id="UP000039046"/>
    </source>
</evidence>
<dbReference type="AlphaFoldDB" id="A0A0A1TNC1"/>
<evidence type="ECO:0000256" key="1">
    <source>
        <dbReference type="ARBA" id="ARBA00005752"/>
    </source>
</evidence>
<dbReference type="SUPFAM" id="SSF56235">
    <property type="entry name" value="N-terminal nucleophile aminohydrolases (Ntn hydrolases)"/>
    <property type="match status" value="1"/>
</dbReference>
<evidence type="ECO:0000256" key="7">
    <source>
        <dbReference type="PIRSR" id="PIRSR001589-3"/>
    </source>
</evidence>
<dbReference type="Proteomes" id="UP000039046">
    <property type="component" value="Unassembled WGS sequence"/>
</dbReference>
<dbReference type="PROSITE" id="PS51278">
    <property type="entry name" value="GATASE_TYPE_2"/>
    <property type="match status" value="1"/>
</dbReference>
<dbReference type="Gene3D" id="3.60.20.10">
    <property type="entry name" value="Glutamine Phosphoribosylpyrophosphate, subunit 1, domain 1"/>
    <property type="match status" value="1"/>
</dbReference>
<feature type="binding site" evidence="6">
    <location>
        <position position="320"/>
    </location>
    <ligand>
        <name>ATP</name>
        <dbReference type="ChEBI" id="CHEBI:30616"/>
    </ligand>
</feature>
<feature type="binding site" evidence="6">
    <location>
        <position position="118"/>
    </location>
    <ligand>
        <name>L-glutamine</name>
        <dbReference type="ChEBI" id="CHEBI:58359"/>
    </ligand>
</feature>
<evidence type="ECO:0000256" key="2">
    <source>
        <dbReference type="ARBA" id="ARBA00022741"/>
    </source>
</evidence>
<keyword evidence="3 5" id="KW-0067">ATP-binding</keyword>
<organism evidence="9 10">
    <name type="scientific">[Torrubiella] hemipterigena</name>
    <dbReference type="NCBI Taxonomy" id="1531966"/>
    <lineage>
        <taxon>Eukaryota</taxon>
        <taxon>Fungi</taxon>
        <taxon>Dikarya</taxon>
        <taxon>Ascomycota</taxon>
        <taxon>Pezizomycotina</taxon>
        <taxon>Sordariomycetes</taxon>
        <taxon>Hypocreomycetidae</taxon>
        <taxon>Hypocreales</taxon>
        <taxon>Clavicipitaceae</taxon>
        <taxon>Clavicipitaceae incertae sedis</taxon>
        <taxon>'Torrubiella' clade</taxon>
    </lineage>
</organism>
<dbReference type="InterPro" id="IPR006426">
    <property type="entry name" value="Asn_synth_AEB"/>
</dbReference>